<dbReference type="Proteomes" id="UP000241808">
    <property type="component" value="Unassembled WGS sequence"/>
</dbReference>
<evidence type="ECO:0000313" key="2">
    <source>
        <dbReference type="EMBL" id="PTM55059.1"/>
    </source>
</evidence>
<dbReference type="EMBL" id="PZZL01000005">
    <property type="protein sequence ID" value="PTM55059.1"/>
    <property type="molecule type" value="Genomic_DNA"/>
</dbReference>
<protein>
    <submittedName>
        <fullName evidence="2">Uncharacterized protein</fullName>
    </submittedName>
</protein>
<sequence>MRIQSQNGLSERLEAQQKAKQALLQKFKSRPGPDDPEFQKRQAERRAIAEARAAREAEKEAARRAEAERLAAEEAIRKEEERRLAEEAELKRLEEEEARAKARPKQIYREIAAYAEARAKAAAKGGRR</sequence>
<name>A0A2T4Z2Q1_9HYPH</name>
<evidence type="ECO:0000256" key="1">
    <source>
        <dbReference type="SAM" id="MobiDB-lite"/>
    </source>
</evidence>
<dbReference type="AlphaFoldDB" id="A0A2T4Z2Q1"/>
<keyword evidence="3" id="KW-1185">Reference proteome</keyword>
<reference evidence="2 3" key="1">
    <citation type="submission" date="2018-04" db="EMBL/GenBank/DDBJ databases">
        <title>Genomic Encyclopedia of Archaeal and Bacterial Type Strains, Phase II (KMG-II): from individual species to whole genera.</title>
        <authorList>
            <person name="Goeker M."/>
        </authorList>
    </citation>
    <scope>NUCLEOTIDE SEQUENCE [LARGE SCALE GENOMIC DNA]</scope>
    <source>
        <strain evidence="2 3">DSM 25521</strain>
    </source>
</reference>
<comment type="caution">
    <text evidence="2">The sequence shown here is derived from an EMBL/GenBank/DDBJ whole genome shotgun (WGS) entry which is preliminary data.</text>
</comment>
<feature type="region of interest" description="Disordered" evidence="1">
    <location>
        <begin position="1"/>
        <end position="60"/>
    </location>
</feature>
<feature type="compositionally biased region" description="Basic and acidic residues" evidence="1">
    <location>
        <begin position="31"/>
        <end position="60"/>
    </location>
</feature>
<accession>A0A2T4Z2Q1</accession>
<dbReference type="Pfam" id="PF20089">
    <property type="entry name" value="DUF6481"/>
    <property type="match status" value="1"/>
</dbReference>
<proteinExistence type="predicted"/>
<dbReference type="RefSeq" id="WP_108177903.1">
    <property type="nucleotide sequence ID" value="NZ_JAIESU010000001.1"/>
</dbReference>
<gene>
    <name evidence="2" type="ORF">C8P69_105211</name>
</gene>
<evidence type="ECO:0000313" key="3">
    <source>
        <dbReference type="Proteomes" id="UP000241808"/>
    </source>
</evidence>
<dbReference type="InterPro" id="IPR045510">
    <property type="entry name" value="DUF6481"/>
</dbReference>
<organism evidence="2 3">
    <name type="scientific">Phreatobacter oligotrophus</name>
    <dbReference type="NCBI Taxonomy" id="1122261"/>
    <lineage>
        <taxon>Bacteria</taxon>
        <taxon>Pseudomonadati</taxon>
        <taxon>Pseudomonadota</taxon>
        <taxon>Alphaproteobacteria</taxon>
        <taxon>Hyphomicrobiales</taxon>
        <taxon>Phreatobacteraceae</taxon>
        <taxon>Phreatobacter</taxon>
    </lineage>
</organism>